<evidence type="ECO:0008006" key="3">
    <source>
        <dbReference type="Google" id="ProtNLM"/>
    </source>
</evidence>
<gene>
    <name evidence="1" type="ORF">A3K55_02430</name>
</gene>
<reference evidence="1 2" key="1">
    <citation type="journal article" date="2016" name="Nat. Commun.">
        <title>Thousands of microbial genomes shed light on interconnected biogeochemical processes in an aquifer system.</title>
        <authorList>
            <person name="Anantharaman K."/>
            <person name="Brown C.T."/>
            <person name="Hug L.A."/>
            <person name="Sharon I."/>
            <person name="Castelle C.J."/>
            <person name="Probst A.J."/>
            <person name="Thomas B.C."/>
            <person name="Singh A."/>
            <person name="Wilkins M.J."/>
            <person name="Karaoz U."/>
            <person name="Brodie E.L."/>
            <person name="Williams K.H."/>
            <person name="Hubbard S.S."/>
            <person name="Banfield J.F."/>
        </authorList>
    </citation>
    <scope>NUCLEOTIDE SEQUENCE [LARGE SCALE GENOMIC DNA]</scope>
</reference>
<dbReference type="Proteomes" id="UP000185874">
    <property type="component" value="Unassembled WGS sequence"/>
</dbReference>
<dbReference type="EMBL" id="MGDJ01000004">
    <property type="protein sequence ID" value="OGL54274.1"/>
    <property type="molecule type" value="Genomic_DNA"/>
</dbReference>
<name>A0A1F7SM39_9BACT</name>
<evidence type="ECO:0000313" key="1">
    <source>
        <dbReference type="EMBL" id="OGL54274.1"/>
    </source>
</evidence>
<evidence type="ECO:0000313" key="2">
    <source>
        <dbReference type="Proteomes" id="UP000185874"/>
    </source>
</evidence>
<dbReference type="Gene3D" id="3.40.50.450">
    <property type="match status" value="1"/>
</dbReference>
<comment type="caution">
    <text evidence="1">The sequence shown here is derived from an EMBL/GenBank/DDBJ whole genome shotgun (WGS) entry which is preliminary data.</text>
</comment>
<sequence>MKVYFTASVTGKQLYDENYRKIVECLRDYGYELMENDILESDVRQKMYGWAEKELRENYERIMGLARKSDIVVAEVSYPSASVGLEVSNALGMGKPVVLLHVSGKRAVLVEGIKSERLQIIEYDMDNLKKLLKQTMVEAEKMLDVRFNFFISPKLLDFLNWIAKEKGTTKSAFVRELIKREMERIKEHGDG</sequence>
<protein>
    <recommendedName>
        <fullName evidence="3">Ribbon-helix-helix protein CopG domain-containing protein</fullName>
    </recommendedName>
</protein>
<organism evidence="1 2">
    <name type="scientific">Candidatus Shapirobacteria bacterium RBG_13_44_7</name>
    <dbReference type="NCBI Taxonomy" id="1802149"/>
    <lineage>
        <taxon>Bacteria</taxon>
        <taxon>Candidatus Shapironibacteriota</taxon>
    </lineage>
</organism>
<dbReference type="AlphaFoldDB" id="A0A1F7SM39"/>
<proteinExistence type="predicted"/>
<accession>A0A1F7SM39</accession>
<dbReference type="SUPFAM" id="SSF52309">
    <property type="entry name" value="N-(deoxy)ribosyltransferase-like"/>
    <property type="match status" value="1"/>
</dbReference>